<dbReference type="AlphaFoldDB" id="B8C2P2"/>
<dbReference type="HOGENOM" id="CLU_1597815_0_0_1"/>
<evidence type="ECO:0000256" key="2">
    <source>
        <dbReference type="SAM" id="Phobius"/>
    </source>
</evidence>
<keyword evidence="4" id="KW-1185">Reference proteome</keyword>
<feature type="transmembrane region" description="Helical" evidence="2">
    <location>
        <begin position="142"/>
        <end position="163"/>
    </location>
</feature>
<dbReference type="PaxDb" id="35128-Thaps5352"/>
<protein>
    <submittedName>
        <fullName evidence="3">Uncharacterized protein</fullName>
    </submittedName>
</protein>
<keyword evidence="2" id="KW-1133">Transmembrane helix</keyword>
<evidence type="ECO:0000256" key="1">
    <source>
        <dbReference type="SAM" id="MobiDB-lite"/>
    </source>
</evidence>
<feature type="transmembrane region" description="Helical" evidence="2">
    <location>
        <begin position="57"/>
        <end position="75"/>
    </location>
</feature>
<dbReference type="RefSeq" id="XP_002290229.1">
    <property type="nucleotide sequence ID" value="XM_002290193.1"/>
</dbReference>
<feature type="region of interest" description="Disordered" evidence="1">
    <location>
        <begin position="1"/>
        <end position="45"/>
    </location>
</feature>
<reference evidence="3 4" key="1">
    <citation type="journal article" date="2004" name="Science">
        <title>The genome of the diatom Thalassiosira pseudonana: ecology, evolution, and metabolism.</title>
        <authorList>
            <person name="Armbrust E.V."/>
            <person name="Berges J.A."/>
            <person name="Bowler C."/>
            <person name="Green B.R."/>
            <person name="Martinez D."/>
            <person name="Putnam N.H."/>
            <person name="Zhou S."/>
            <person name="Allen A.E."/>
            <person name="Apt K.E."/>
            <person name="Bechner M."/>
            <person name="Brzezinski M.A."/>
            <person name="Chaal B.K."/>
            <person name="Chiovitti A."/>
            <person name="Davis A.K."/>
            <person name="Demarest M.S."/>
            <person name="Detter J.C."/>
            <person name="Glavina T."/>
            <person name="Goodstein D."/>
            <person name="Hadi M.Z."/>
            <person name="Hellsten U."/>
            <person name="Hildebrand M."/>
            <person name="Jenkins B.D."/>
            <person name="Jurka J."/>
            <person name="Kapitonov V.V."/>
            <person name="Kroger N."/>
            <person name="Lau W.W."/>
            <person name="Lane T.W."/>
            <person name="Larimer F.W."/>
            <person name="Lippmeier J.C."/>
            <person name="Lucas S."/>
            <person name="Medina M."/>
            <person name="Montsant A."/>
            <person name="Obornik M."/>
            <person name="Parker M.S."/>
            <person name="Palenik B."/>
            <person name="Pazour G.J."/>
            <person name="Richardson P.M."/>
            <person name="Rynearson T.A."/>
            <person name="Saito M.A."/>
            <person name="Schwartz D.C."/>
            <person name="Thamatrakoln K."/>
            <person name="Valentin K."/>
            <person name="Vardi A."/>
            <person name="Wilkerson F.P."/>
            <person name="Rokhsar D.S."/>
        </authorList>
    </citation>
    <scope>NUCLEOTIDE SEQUENCE [LARGE SCALE GENOMIC DNA]</scope>
    <source>
        <strain evidence="3 4">CCMP1335</strain>
    </source>
</reference>
<accession>B8C2P2</accession>
<sequence length="167" mass="18760">MKLIETPSSPSSMGKKSKQPSRSNKQVNIDPSNTSLPLTSSSDSFTMDNDNTPRSDWYYVKFSLLLVFILGDLFLNSKVEYEGMLTSYDQMDVELMQQLQMIFFGCIIVVQVSLFSSFFSMLCDTLPFQVGLIGMLAKQFKALLILQPSYLVLTCIVGAMRMVSLSE</sequence>
<reference evidence="3 4" key="2">
    <citation type="journal article" date="2008" name="Nature">
        <title>The Phaeodactylum genome reveals the evolutionary history of diatom genomes.</title>
        <authorList>
            <person name="Bowler C."/>
            <person name="Allen A.E."/>
            <person name="Badger J.H."/>
            <person name="Grimwood J."/>
            <person name="Jabbari K."/>
            <person name="Kuo A."/>
            <person name="Maheswari U."/>
            <person name="Martens C."/>
            <person name="Maumus F."/>
            <person name="Otillar R.P."/>
            <person name="Rayko E."/>
            <person name="Salamov A."/>
            <person name="Vandepoele K."/>
            <person name="Beszteri B."/>
            <person name="Gruber A."/>
            <person name="Heijde M."/>
            <person name="Katinka M."/>
            <person name="Mock T."/>
            <person name="Valentin K."/>
            <person name="Verret F."/>
            <person name="Berges J.A."/>
            <person name="Brownlee C."/>
            <person name="Cadoret J.P."/>
            <person name="Chiovitti A."/>
            <person name="Choi C.J."/>
            <person name="Coesel S."/>
            <person name="De Martino A."/>
            <person name="Detter J.C."/>
            <person name="Durkin C."/>
            <person name="Falciatore A."/>
            <person name="Fournet J."/>
            <person name="Haruta M."/>
            <person name="Huysman M.J."/>
            <person name="Jenkins B.D."/>
            <person name="Jiroutova K."/>
            <person name="Jorgensen R.E."/>
            <person name="Joubert Y."/>
            <person name="Kaplan A."/>
            <person name="Kroger N."/>
            <person name="Kroth P.G."/>
            <person name="La Roche J."/>
            <person name="Lindquist E."/>
            <person name="Lommer M."/>
            <person name="Martin-Jezequel V."/>
            <person name="Lopez P.J."/>
            <person name="Lucas S."/>
            <person name="Mangogna M."/>
            <person name="McGinnis K."/>
            <person name="Medlin L.K."/>
            <person name="Montsant A."/>
            <person name="Oudot-Le Secq M.P."/>
            <person name="Napoli C."/>
            <person name="Obornik M."/>
            <person name="Parker M.S."/>
            <person name="Petit J.L."/>
            <person name="Porcel B.M."/>
            <person name="Poulsen N."/>
            <person name="Robison M."/>
            <person name="Rychlewski L."/>
            <person name="Rynearson T.A."/>
            <person name="Schmutz J."/>
            <person name="Shapiro H."/>
            <person name="Siaut M."/>
            <person name="Stanley M."/>
            <person name="Sussman M.R."/>
            <person name="Taylor A.R."/>
            <person name="Vardi A."/>
            <person name="von Dassow P."/>
            <person name="Vyverman W."/>
            <person name="Willis A."/>
            <person name="Wyrwicz L.S."/>
            <person name="Rokhsar D.S."/>
            <person name="Weissenbach J."/>
            <person name="Armbrust E.V."/>
            <person name="Green B.R."/>
            <person name="Van de Peer Y."/>
            <person name="Grigoriev I.V."/>
        </authorList>
    </citation>
    <scope>NUCLEOTIDE SEQUENCE [LARGE SCALE GENOMIC DNA]</scope>
    <source>
        <strain evidence="3 4">CCMP1335</strain>
    </source>
</reference>
<evidence type="ECO:0000313" key="4">
    <source>
        <dbReference type="Proteomes" id="UP000001449"/>
    </source>
</evidence>
<gene>
    <name evidence="3" type="ORF">THAPSDRAFT_5352</name>
</gene>
<feature type="compositionally biased region" description="Low complexity" evidence="1">
    <location>
        <begin position="30"/>
        <end position="44"/>
    </location>
</feature>
<dbReference type="Pfam" id="PF14935">
    <property type="entry name" value="TMEM138"/>
    <property type="match status" value="1"/>
</dbReference>
<name>B8C2P2_THAPS</name>
<dbReference type="GeneID" id="7449628"/>
<proteinExistence type="predicted"/>
<dbReference type="Proteomes" id="UP000001449">
    <property type="component" value="Chromosome 5"/>
</dbReference>
<feature type="transmembrane region" description="Helical" evidence="2">
    <location>
        <begin position="101"/>
        <end position="122"/>
    </location>
</feature>
<dbReference type="EMBL" id="CM000642">
    <property type="protein sequence ID" value="EED91981.1"/>
    <property type="molecule type" value="Genomic_DNA"/>
</dbReference>
<evidence type="ECO:0000313" key="3">
    <source>
        <dbReference type="EMBL" id="EED91981.1"/>
    </source>
</evidence>
<dbReference type="InParanoid" id="B8C2P2"/>
<dbReference type="InterPro" id="IPR024133">
    <property type="entry name" value="TM_138"/>
</dbReference>
<keyword evidence="2" id="KW-0472">Membrane</keyword>
<dbReference type="KEGG" id="tps:THAPSDRAFT_5352"/>
<organism evidence="3 4">
    <name type="scientific">Thalassiosira pseudonana</name>
    <name type="common">Marine diatom</name>
    <name type="synonym">Cyclotella nana</name>
    <dbReference type="NCBI Taxonomy" id="35128"/>
    <lineage>
        <taxon>Eukaryota</taxon>
        <taxon>Sar</taxon>
        <taxon>Stramenopiles</taxon>
        <taxon>Ochrophyta</taxon>
        <taxon>Bacillariophyta</taxon>
        <taxon>Coscinodiscophyceae</taxon>
        <taxon>Thalassiosirophycidae</taxon>
        <taxon>Thalassiosirales</taxon>
        <taxon>Thalassiosiraceae</taxon>
        <taxon>Thalassiosira</taxon>
    </lineage>
</organism>
<keyword evidence="2" id="KW-0812">Transmembrane</keyword>